<keyword evidence="3" id="KW-1185">Reference proteome</keyword>
<evidence type="ECO:0000313" key="3">
    <source>
        <dbReference type="Proteomes" id="UP000019132"/>
    </source>
</evidence>
<sequence>MLLVETLENKLRNMCTLLKATTDTLSSKETATELDRALGQLHAQLLVMVEQSLDLVHDNRNCDHNVDNESKRVMTAAQDEFLHFLETQARTQVKILEVEVRAGQELLRIHKSQFEIERAEMEREMTSLRVARSEIERVCAELRRDLRLCRTELACHVANATSLKR</sequence>
<dbReference type="VEuPathDB" id="FungiDB:PYU1_G003251"/>
<name>K3WE67_GLOUD</name>
<reference evidence="3" key="1">
    <citation type="journal article" date="2010" name="Genome Biol.">
        <title>Genome sequence of the necrotrophic plant pathogen Pythium ultimum reveals original pathogenicity mechanisms and effector repertoire.</title>
        <authorList>
            <person name="Levesque C.A."/>
            <person name="Brouwer H."/>
            <person name="Cano L."/>
            <person name="Hamilton J.P."/>
            <person name="Holt C."/>
            <person name="Huitema E."/>
            <person name="Raffaele S."/>
            <person name="Robideau G.P."/>
            <person name="Thines M."/>
            <person name="Win J."/>
            <person name="Zerillo M.M."/>
            <person name="Beakes G.W."/>
            <person name="Boore J.L."/>
            <person name="Busam D."/>
            <person name="Dumas B."/>
            <person name="Ferriera S."/>
            <person name="Fuerstenberg S.I."/>
            <person name="Gachon C.M."/>
            <person name="Gaulin E."/>
            <person name="Govers F."/>
            <person name="Grenville-Briggs L."/>
            <person name="Horner N."/>
            <person name="Hostetler J."/>
            <person name="Jiang R.H."/>
            <person name="Johnson J."/>
            <person name="Krajaejun T."/>
            <person name="Lin H."/>
            <person name="Meijer H.J."/>
            <person name="Moore B."/>
            <person name="Morris P."/>
            <person name="Phuntmart V."/>
            <person name="Puiu D."/>
            <person name="Shetty J."/>
            <person name="Stajich J.E."/>
            <person name="Tripathy S."/>
            <person name="Wawra S."/>
            <person name="van West P."/>
            <person name="Whitty B.R."/>
            <person name="Coutinho P.M."/>
            <person name="Henrissat B."/>
            <person name="Martin F."/>
            <person name="Thomas P.D."/>
            <person name="Tyler B.M."/>
            <person name="De Vries R.P."/>
            <person name="Kamoun S."/>
            <person name="Yandell M."/>
            <person name="Tisserat N."/>
            <person name="Buell C.R."/>
        </authorList>
    </citation>
    <scope>NUCLEOTIDE SEQUENCE</scope>
    <source>
        <strain evidence="3">DAOM:BR144</strain>
    </source>
</reference>
<reference evidence="2" key="3">
    <citation type="submission" date="2015-02" db="UniProtKB">
        <authorList>
            <consortium name="EnsemblProtists"/>
        </authorList>
    </citation>
    <scope>IDENTIFICATION</scope>
    <source>
        <strain evidence="2">DAOM BR144</strain>
    </source>
</reference>
<evidence type="ECO:0000256" key="1">
    <source>
        <dbReference type="SAM" id="Coils"/>
    </source>
</evidence>
<dbReference type="HOGENOM" id="CLU_123155_0_0_1"/>
<protein>
    <submittedName>
        <fullName evidence="2">Uncharacterized protein</fullName>
    </submittedName>
</protein>
<evidence type="ECO:0000313" key="2">
    <source>
        <dbReference type="EnsemblProtists" id="PYU1_T003258"/>
    </source>
</evidence>
<accession>K3WE67</accession>
<keyword evidence="1" id="KW-0175">Coiled coil</keyword>
<dbReference type="STRING" id="431595.K3WE67"/>
<dbReference type="Proteomes" id="UP000019132">
    <property type="component" value="Unassembled WGS sequence"/>
</dbReference>
<dbReference type="EMBL" id="GL376603">
    <property type="status" value="NOT_ANNOTATED_CDS"/>
    <property type="molecule type" value="Genomic_DNA"/>
</dbReference>
<organism evidence="2 3">
    <name type="scientific">Globisporangium ultimum (strain ATCC 200006 / CBS 805.95 / DAOM BR144)</name>
    <name type="common">Pythium ultimum</name>
    <dbReference type="NCBI Taxonomy" id="431595"/>
    <lineage>
        <taxon>Eukaryota</taxon>
        <taxon>Sar</taxon>
        <taxon>Stramenopiles</taxon>
        <taxon>Oomycota</taxon>
        <taxon>Peronosporomycetes</taxon>
        <taxon>Pythiales</taxon>
        <taxon>Pythiaceae</taxon>
        <taxon>Globisporangium</taxon>
    </lineage>
</organism>
<dbReference type="InParanoid" id="K3WE67"/>
<dbReference type="eggNOG" id="ENOG502S6V1">
    <property type="taxonomic scope" value="Eukaryota"/>
</dbReference>
<feature type="coiled-coil region" evidence="1">
    <location>
        <begin position="111"/>
        <end position="138"/>
    </location>
</feature>
<dbReference type="AlphaFoldDB" id="K3WE67"/>
<reference evidence="3" key="2">
    <citation type="submission" date="2010-04" db="EMBL/GenBank/DDBJ databases">
        <authorList>
            <person name="Buell R."/>
            <person name="Hamilton J."/>
            <person name="Hostetler J."/>
        </authorList>
    </citation>
    <scope>NUCLEOTIDE SEQUENCE [LARGE SCALE GENOMIC DNA]</scope>
    <source>
        <strain evidence="3">DAOM:BR144</strain>
    </source>
</reference>
<dbReference type="EnsemblProtists" id="PYU1_T003258">
    <property type="protein sequence ID" value="PYU1_T003258"/>
    <property type="gene ID" value="PYU1_G003251"/>
</dbReference>
<proteinExistence type="predicted"/>